<dbReference type="EMBL" id="JAANAS010000050">
    <property type="protein sequence ID" value="NGZ90100.1"/>
    <property type="molecule type" value="Genomic_DNA"/>
</dbReference>
<keyword evidence="6 8" id="KW-0560">Oxidoreductase</keyword>
<dbReference type="InterPro" id="IPR005913">
    <property type="entry name" value="dTDP_dehydrorham_reduct"/>
</dbReference>
<dbReference type="NCBIfam" id="TIGR01214">
    <property type="entry name" value="rmlD"/>
    <property type="match status" value="1"/>
</dbReference>
<dbReference type="SUPFAM" id="SSF51735">
    <property type="entry name" value="NAD(P)-binding Rossmann-fold domains"/>
    <property type="match status" value="1"/>
</dbReference>
<comment type="caution">
    <text evidence="8">The sequence shown here is derived from an EMBL/GenBank/DDBJ whole genome shotgun (WGS) entry which is preliminary data.</text>
</comment>
<evidence type="ECO:0000256" key="3">
    <source>
        <dbReference type="ARBA" id="ARBA00012929"/>
    </source>
</evidence>
<dbReference type="GO" id="GO:0019305">
    <property type="term" value="P:dTDP-rhamnose biosynthetic process"/>
    <property type="evidence" value="ECO:0007669"/>
    <property type="project" value="TreeGrafter"/>
</dbReference>
<dbReference type="GO" id="GO:0008831">
    <property type="term" value="F:dTDP-4-dehydrorhamnose reductase activity"/>
    <property type="evidence" value="ECO:0007669"/>
    <property type="project" value="UniProtKB-EC"/>
</dbReference>
<dbReference type="PANTHER" id="PTHR10491">
    <property type="entry name" value="DTDP-4-DEHYDRORHAMNOSE REDUCTASE"/>
    <property type="match status" value="1"/>
</dbReference>
<evidence type="ECO:0000256" key="2">
    <source>
        <dbReference type="ARBA" id="ARBA00010944"/>
    </source>
</evidence>
<feature type="domain" description="RmlD-like substrate binding" evidence="7">
    <location>
        <begin position="3"/>
        <end position="277"/>
    </location>
</feature>
<keyword evidence="6" id="KW-0521">NADP</keyword>
<dbReference type="InterPro" id="IPR036291">
    <property type="entry name" value="NAD(P)-bd_dom_sf"/>
</dbReference>
<dbReference type="EC" id="1.1.1.133" evidence="3 6"/>
<dbReference type="AlphaFoldDB" id="A0A967AE79"/>
<evidence type="ECO:0000256" key="1">
    <source>
        <dbReference type="ARBA" id="ARBA00004781"/>
    </source>
</evidence>
<accession>A0A967AE79</accession>
<name>A0A967AE79_9FLAO</name>
<comment type="pathway">
    <text evidence="1 6">Carbohydrate biosynthesis; dTDP-L-rhamnose biosynthesis.</text>
</comment>
<comment type="catalytic activity">
    <reaction evidence="5">
        <text>dTDP-beta-L-rhamnose + NADP(+) = dTDP-4-dehydro-beta-L-rhamnose + NADPH + H(+)</text>
        <dbReference type="Rhea" id="RHEA:21796"/>
        <dbReference type="ChEBI" id="CHEBI:15378"/>
        <dbReference type="ChEBI" id="CHEBI:57510"/>
        <dbReference type="ChEBI" id="CHEBI:57783"/>
        <dbReference type="ChEBI" id="CHEBI:58349"/>
        <dbReference type="ChEBI" id="CHEBI:62830"/>
        <dbReference type="EC" id="1.1.1.133"/>
    </reaction>
</comment>
<comment type="function">
    <text evidence="6">Catalyzes the reduction of dTDP-6-deoxy-L-lyxo-4-hexulose to yield dTDP-L-rhamnose.</text>
</comment>
<evidence type="ECO:0000256" key="4">
    <source>
        <dbReference type="ARBA" id="ARBA00017099"/>
    </source>
</evidence>
<dbReference type="CDD" id="cd05254">
    <property type="entry name" value="dTDP_HR_like_SDR_e"/>
    <property type="match status" value="1"/>
</dbReference>
<dbReference type="GO" id="GO:0005829">
    <property type="term" value="C:cytosol"/>
    <property type="evidence" value="ECO:0007669"/>
    <property type="project" value="TreeGrafter"/>
</dbReference>
<dbReference type="InterPro" id="IPR029903">
    <property type="entry name" value="RmlD-like-bd"/>
</dbReference>
<comment type="similarity">
    <text evidence="2 6">Belongs to the dTDP-4-dehydrorhamnose reductase family.</text>
</comment>
<dbReference type="Gene3D" id="3.90.25.10">
    <property type="entry name" value="UDP-galactose 4-epimerase, domain 1"/>
    <property type="match status" value="1"/>
</dbReference>
<protein>
    <recommendedName>
        <fullName evidence="4 6">dTDP-4-dehydrorhamnose reductase</fullName>
        <ecNumber evidence="3 6">1.1.1.133</ecNumber>
    </recommendedName>
</protein>
<evidence type="ECO:0000256" key="6">
    <source>
        <dbReference type="RuleBase" id="RU364082"/>
    </source>
</evidence>
<dbReference type="Gene3D" id="3.40.50.720">
    <property type="entry name" value="NAD(P)-binding Rossmann-like Domain"/>
    <property type="match status" value="1"/>
</dbReference>
<dbReference type="Pfam" id="PF04321">
    <property type="entry name" value="RmlD_sub_bind"/>
    <property type="match status" value="1"/>
</dbReference>
<dbReference type="Proteomes" id="UP000643701">
    <property type="component" value="Unassembled WGS sequence"/>
</dbReference>
<evidence type="ECO:0000313" key="9">
    <source>
        <dbReference type="Proteomes" id="UP000643701"/>
    </source>
</evidence>
<dbReference type="PANTHER" id="PTHR10491:SF4">
    <property type="entry name" value="METHIONINE ADENOSYLTRANSFERASE 2 SUBUNIT BETA"/>
    <property type="match status" value="1"/>
</dbReference>
<reference evidence="8" key="1">
    <citation type="submission" date="2020-03" db="EMBL/GenBank/DDBJ databases">
        <title>Psychroflexus Maritimus sp. nov., isolate from marine sediment.</title>
        <authorList>
            <person name="Zhong Y.-L."/>
        </authorList>
    </citation>
    <scope>NUCLEOTIDE SEQUENCE</scope>
    <source>
        <strain evidence="8">C1</strain>
    </source>
</reference>
<proteinExistence type="inferred from homology"/>
<organism evidence="8 9">
    <name type="scientific">Psychroflexus maritimus</name>
    <dbReference type="NCBI Taxonomy" id="2714865"/>
    <lineage>
        <taxon>Bacteria</taxon>
        <taxon>Pseudomonadati</taxon>
        <taxon>Bacteroidota</taxon>
        <taxon>Flavobacteriia</taxon>
        <taxon>Flavobacteriales</taxon>
        <taxon>Flavobacteriaceae</taxon>
        <taxon>Psychroflexus</taxon>
    </lineage>
</organism>
<evidence type="ECO:0000259" key="7">
    <source>
        <dbReference type="Pfam" id="PF04321"/>
    </source>
</evidence>
<keyword evidence="9" id="KW-1185">Reference proteome</keyword>
<gene>
    <name evidence="8" type="primary">rfbD</name>
    <name evidence="8" type="ORF">G7034_07535</name>
</gene>
<evidence type="ECO:0000256" key="5">
    <source>
        <dbReference type="ARBA" id="ARBA00048200"/>
    </source>
</evidence>
<dbReference type="RefSeq" id="WP_166400345.1">
    <property type="nucleotide sequence ID" value="NZ_JAANAS010000050.1"/>
</dbReference>
<evidence type="ECO:0000313" key="8">
    <source>
        <dbReference type="EMBL" id="NGZ90100.1"/>
    </source>
</evidence>
<sequence length="279" mass="31269">MINVLLTGANGQLGTCLQKKVNQFPKISLDAKNSSELNLLKFDEVEAYFQNYQPDFCVNAGAYTQVDLAEDEAKKAFSINAEAVEHLAKMCAKYNCKLIHISTDYVFDGKKKSPYLETDLTGPINAYGASKLIGEKAIETHLEAHYILRTSWLYSDVGKNFFTSMKNLLNKGTQLKIVTSQKGCPTNAYHLAEVILKLIEKAEVAYGIYHFSNSEATTWYAFTKEIARLIEVDEDLVLPTQHYPTKAERPENSVLSCAKIENALGYKIADWKTALSELK</sequence>